<feature type="chain" id="PRO_5040907312" description="Secreted protein" evidence="1">
    <location>
        <begin position="31"/>
        <end position="136"/>
    </location>
</feature>
<protein>
    <recommendedName>
        <fullName evidence="4">Secreted protein</fullName>
    </recommendedName>
</protein>
<organism evidence="2 3">
    <name type="scientific">Desmophyllum pertusum</name>
    <dbReference type="NCBI Taxonomy" id="174260"/>
    <lineage>
        <taxon>Eukaryota</taxon>
        <taxon>Metazoa</taxon>
        <taxon>Cnidaria</taxon>
        <taxon>Anthozoa</taxon>
        <taxon>Hexacorallia</taxon>
        <taxon>Scleractinia</taxon>
        <taxon>Caryophylliina</taxon>
        <taxon>Caryophylliidae</taxon>
        <taxon>Desmophyllum</taxon>
    </lineage>
</organism>
<reference evidence="2" key="1">
    <citation type="submission" date="2023-01" db="EMBL/GenBank/DDBJ databases">
        <title>Genome assembly of the deep-sea coral Lophelia pertusa.</title>
        <authorList>
            <person name="Herrera S."/>
            <person name="Cordes E."/>
        </authorList>
    </citation>
    <scope>NUCLEOTIDE SEQUENCE</scope>
    <source>
        <strain evidence="2">USNM1676648</strain>
        <tissue evidence="2">Polyp</tissue>
    </source>
</reference>
<name>A0A9W9ZRG8_9CNID</name>
<feature type="signal peptide" evidence="1">
    <location>
        <begin position="1"/>
        <end position="30"/>
    </location>
</feature>
<evidence type="ECO:0000256" key="1">
    <source>
        <dbReference type="SAM" id="SignalP"/>
    </source>
</evidence>
<sequence length="136" mass="16366">MSFFSPKPTYRKSVHTFLCFLLPLPDSLLSLKSTCYVERRACSRQHYILRNDCNMISQRYFNEGRWPKFRHRNCRLSPRFSNQARLLEYASRDTSVCFHMINFRSHQECKLPIVTFNFIEFLLPPDSQDQERLGYK</sequence>
<evidence type="ECO:0008006" key="4">
    <source>
        <dbReference type="Google" id="ProtNLM"/>
    </source>
</evidence>
<evidence type="ECO:0000313" key="3">
    <source>
        <dbReference type="Proteomes" id="UP001163046"/>
    </source>
</evidence>
<dbReference type="Proteomes" id="UP001163046">
    <property type="component" value="Unassembled WGS sequence"/>
</dbReference>
<evidence type="ECO:0000313" key="2">
    <source>
        <dbReference type="EMBL" id="KAJ7386521.1"/>
    </source>
</evidence>
<comment type="caution">
    <text evidence="2">The sequence shown here is derived from an EMBL/GenBank/DDBJ whole genome shotgun (WGS) entry which is preliminary data.</text>
</comment>
<keyword evidence="1" id="KW-0732">Signal</keyword>
<accession>A0A9W9ZRG8</accession>
<dbReference type="EMBL" id="MU825876">
    <property type="protein sequence ID" value="KAJ7386521.1"/>
    <property type="molecule type" value="Genomic_DNA"/>
</dbReference>
<dbReference type="AlphaFoldDB" id="A0A9W9ZRG8"/>
<keyword evidence="3" id="KW-1185">Reference proteome</keyword>
<gene>
    <name evidence="2" type="ORF">OS493_008657</name>
</gene>
<proteinExistence type="predicted"/>